<feature type="transmembrane region" description="Helical" evidence="1">
    <location>
        <begin position="109"/>
        <end position="132"/>
    </location>
</feature>
<feature type="transmembrane region" description="Helical" evidence="1">
    <location>
        <begin position="82"/>
        <end position="103"/>
    </location>
</feature>
<dbReference type="Proteomes" id="UP000177894">
    <property type="component" value="Chromosome"/>
</dbReference>
<evidence type="ECO:0000313" key="4">
    <source>
        <dbReference type="Proteomes" id="UP000177894"/>
    </source>
</evidence>
<evidence type="ECO:0000313" key="2">
    <source>
        <dbReference type="EMBL" id="AOY76807.1"/>
    </source>
</evidence>
<dbReference type="KEGG" id="cfm:BJL90_13660"/>
<keyword evidence="1" id="KW-0472">Membrane</keyword>
<feature type="transmembrane region" description="Helical" evidence="1">
    <location>
        <begin position="12"/>
        <end position="29"/>
    </location>
</feature>
<keyword evidence="4" id="KW-1185">Reference proteome</keyword>
<keyword evidence="1" id="KW-1133">Transmembrane helix</keyword>
<sequence length="139" mass="15622">MKRKINRKLLGAYDFILGVGAIAIGAMMVNSKKGIFAEYPKEWLSIIPFTSWVIPGIIVIVLFGLGNIYVAISFFRSENKNACFMSTLMGSILFVSIVAQIIILGEWYLATVEFMILSIIQICLSAYALLYYKRESIMC</sequence>
<feature type="transmembrane region" description="Helical" evidence="1">
    <location>
        <begin position="49"/>
        <end position="70"/>
    </location>
</feature>
<dbReference type="EMBL" id="CP017603">
    <property type="protein sequence ID" value="AOY76807.1"/>
    <property type="molecule type" value="Genomic_DNA"/>
</dbReference>
<reference evidence="3 5" key="2">
    <citation type="submission" date="2017-03" db="EMBL/GenBank/DDBJ databases">
        <title>Complete sequence of Clostridium formicaceticum DSM 92.</title>
        <authorList>
            <person name="Poehlein A."/>
            <person name="Karl M."/>
            <person name="Bengelsdorf F.R."/>
            <person name="Duerre P."/>
            <person name="Daniel R."/>
        </authorList>
    </citation>
    <scope>NUCLEOTIDE SEQUENCE [LARGE SCALE GENOMIC DNA]</scope>
    <source>
        <strain evidence="3 5">DSM 92</strain>
    </source>
</reference>
<evidence type="ECO:0000256" key="1">
    <source>
        <dbReference type="SAM" id="Phobius"/>
    </source>
</evidence>
<protein>
    <submittedName>
        <fullName evidence="3">Uncharacterized protein</fullName>
    </submittedName>
</protein>
<name>A0AAC9RN29_9CLOT</name>
<dbReference type="EMBL" id="CP020559">
    <property type="protein sequence ID" value="ARE87275.1"/>
    <property type="molecule type" value="Genomic_DNA"/>
</dbReference>
<dbReference type="Proteomes" id="UP000192478">
    <property type="component" value="Chromosome"/>
</dbReference>
<dbReference type="RefSeq" id="WP_070969038.1">
    <property type="nucleotide sequence ID" value="NZ_CP017603.1"/>
</dbReference>
<evidence type="ECO:0000313" key="3">
    <source>
        <dbReference type="EMBL" id="ARE87275.1"/>
    </source>
</evidence>
<organism evidence="3 5">
    <name type="scientific">Clostridium formicaceticum</name>
    <dbReference type="NCBI Taxonomy" id="1497"/>
    <lineage>
        <taxon>Bacteria</taxon>
        <taxon>Bacillati</taxon>
        <taxon>Bacillota</taxon>
        <taxon>Clostridia</taxon>
        <taxon>Eubacteriales</taxon>
        <taxon>Clostridiaceae</taxon>
        <taxon>Clostridium</taxon>
    </lineage>
</organism>
<accession>A0AAC9RN29</accession>
<evidence type="ECO:0000313" key="5">
    <source>
        <dbReference type="Proteomes" id="UP000192478"/>
    </source>
</evidence>
<reference evidence="2 4" key="1">
    <citation type="submission" date="2016-10" db="EMBL/GenBank/DDBJ databases">
        <title>Complete Genome Sequence of Acetogen Clostridium formicoaceticum ATCC 27076.</title>
        <authorList>
            <person name="Bao T."/>
            <person name="Cheng C."/>
            <person name="Zhao J."/>
            <person name="Yang S.-T."/>
            <person name="Wang J."/>
            <person name="Wang M."/>
        </authorList>
    </citation>
    <scope>NUCLEOTIDE SEQUENCE [LARGE SCALE GENOMIC DNA]</scope>
    <source>
        <strain evidence="2 4">ATCC 27076</strain>
    </source>
</reference>
<keyword evidence="1" id="KW-0812">Transmembrane</keyword>
<dbReference type="AlphaFoldDB" id="A0AAC9RN29"/>
<proteinExistence type="predicted"/>
<gene>
    <name evidence="2" type="ORF">BJL90_13660</name>
    <name evidence="3" type="ORF">CLFO_16740</name>
</gene>